<keyword evidence="4" id="KW-1185">Reference proteome</keyword>
<dbReference type="PANTHER" id="PTHR31025:SF27">
    <property type="entry name" value="SI:CH211-193K19.2-RELATED"/>
    <property type="match status" value="1"/>
</dbReference>
<evidence type="ECO:0000256" key="1">
    <source>
        <dbReference type="SAM" id="MobiDB-lite"/>
    </source>
</evidence>
<proteinExistence type="predicted"/>
<protein>
    <submittedName>
        <fullName evidence="2">Uncharacterized protein</fullName>
    </submittedName>
</protein>
<dbReference type="PANTHER" id="PTHR31025">
    <property type="entry name" value="SI:CH211-196P9.1-RELATED"/>
    <property type="match status" value="1"/>
</dbReference>
<dbReference type="AlphaFoldDB" id="A0AA47MZY4"/>
<dbReference type="EMBL" id="JAOPHQ010001815">
    <property type="protein sequence ID" value="KAK0149205.1"/>
    <property type="molecule type" value="Genomic_DNA"/>
</dbReference>
<comment type="caution">
    <text evidence="2">The sequence shown here is derived from an EMBL/GenBank/DDBJ whole genome shotgun (WGS) entry which is preliminary data.</text>
</comment>
<accession>A0AA47MZY4</accession>
<reference evidence="2" key="1">
    <citation type="journal article" date="2023" name="Front. Mar. Sci.">
        <title>A new Merluccius polli reference genome to investigate the effects of global change in West African waters.</title>
        <authorList>
            <person name="Mateo J.L."/>
            <person name="Blanco-Fernandez C."/>
            <person name="Garcia-Vazquez E."/>
            <person name="Machado-Schiaffino G."/>
        </authorList>
    </citation>
    <scope>NUCLEOTIDE SEQUENCE</scope>
    <source>
        <strain evidence="2">C29</strain>
        <tissue evidence="2">Fin</tissue>
    </source>
</reference>
<organism evidence="2 4">
    <name type="scientific">Merluccius polli</name>
    <name type="common">Benguela hake</name>
    <name type="synonym">Merluccius cadenati</name>
    <dbReference type="NCBI Taxonomy" id="89951"/>
    <lineage>
        <taxon>Eukaryota</taxon>
        <taxon>Metazoa</taxon>
        <taxon>Chordata</taxon>
        <taxon>Craniata</taxon>
        <taxon>Vertebrata</taxon>
        <taxon>Euteleostomi</taxon>
        <taxon>Actinopterygii</taxon>
        <taxon>Neopterygii</taxon>
        <taxon>Teleostei</taxon>
        <taxon>Neoteleostei</taxon>
        <taxon>Acanthomorphata</taxon>
        <taxon>Zeiogadaria</taxon>
        <taxon>Gadariae</taxon>
        <taxon>Gadiformes</taxon>
        <taxon>Gadoidei</taxon>
        <taxon>Merlucciidae</taxon>
        <taxon>Merluccius</taxon>
    </lineage>
</organism>
<name>A0AA47MZY4_MERPO</name>
<dbReference type="EMBL" id="JAOPHQ010000284">
    <property type="protein sequence ID" value="KAK0155495.1"/>
    <property type="molecule type" value="Genomic_DNA"/>
</dbReference>
<evidence type="ECO:0000313" key="2">
    <source>
        <dbReference type="EMBL" id="KAK0149205.1"/>
    </source>
</evidence>
<feature type="region of interest" description="Disordered" evidence="1">
    <location>
        <begin position="22"/>
        <end position="46"/>
    </location>
</feature>
<evidence type="ECO:0000313" key="4">
    <source>
        <dbReference type="Proteomes" id="UP001174136"/>
    </source>
</evidence>
<dbReference type="Proteomes" id="UP001174136">
    <property type="component" value="Unassembled WGS sequence"/>
</dbReference>
<evidence type="ECO:0000313" key="3">
    <source>
        <dbReference type="EMBL" id="KAK0155495.1"/>
    </source>
</evidence>
<gene>
    <name evidence="3" type="ORF">N1851_002085</name>
    <name evidence="2" type="ORF">N1851_010269</name>
</gene>
<sequence>MRNIGCPEVTVNTLKNKSSDDCFPAKKLKKPKNANPSHPAGETDESLENVRLELLNDIRQRNSAPHVREKMSRTFSSRRKEVVQGNPAAREFKARWPALFHIDEVSICLPFPQGASSQYTILMFLMFDVRDNIMRDLRKSTMGIYVIKRRAENLDNLMTLAFMLKK</sequence>